<evidence type="ECO:0000259" key="12">
    <source>
        <dbReference type="Pfam" id="PF22776"/>
    </source>
</evidence>
<feature type="transmembrane region" description="Helical" evidence="10">
    <location>
        <begin position="345"/>
        <end position="364"/>
    </location>
</feature>
<evidence type="ECO:0000256" key="5">
    <source>
        <dbReference type="ARBA" id="ARBA00022692"/>
    </source>
</evidence>
<protein>
    <recommendedName>
        <fullName evidence="10">Potassium transporter</fullName>
    </recommendedName>
</protein>
<evidence type="ECO:0000256" key="9">
    <source>
        <dbReference type="ARBA" id="ARBA00023136"/>
    </source>
</evidence>
<feature type="transmembrane region" description="Helical" evidence="10">
    <location>
        <begin position="553"/>
        <end position="573"/>
    </location>
</feature>
<keyword evidence="3" id="KW-0813">Transport</keyword>
<keyword evidence="4 10" id="KW-0633">Potassium transport</keyword>
<gene>
    <name evidence="13" type="ORF">CSSPTR1EN2_LOCUS21008</name>
</gene>
<keyword evidence="6 10" id="KW-0630">Potassium</keyword>
<proteinExistence type="inferred from homology"/>
<evidence type="ECO:0000256" key="4">
    <source>
        <dbReference type="ARBA" id="ARBA00022538"/>
    </source>
</evidence>
<feature type="transmembrane region" description="Helical" evidence="10">
    <location>
        <begin position="527"/>
        <end position="547"/>
    </location>
</feature>
<dbReference type="Pfam" id="PF02705">
    <property type="entry name" value="K_trans"/>
    <property type="match status" value="1"/>
</dbReference>
<dbReference type="InterPro" id="IPR053952">
    <property type="entry name" value="K_trans_C"/>
</dbReference>
<evidence type="ECO:0000259" key="11">
    <source>
        <dbReference type="Pfam" id="PF02705"/>
    </source>
</evidence>
<keyword evidence="5 10" id="KW-0812">Transmembrane</keyword>
<dbReference type="Proteomes" id="UP001497512">
    <property type="component" value="Chromosome 7"/>
</dbReference>
<keyword evidence="9 10" id="KW-0472">Membrane</keyword>
<keyword evidence="7 10" id="KW-1133">Transmembrane helix</keyword>
<organism evidence="13 14">
    <name type="scientific">Sphagnum troendelagicum</name>
    <dbReference type="NCBI Taxonomy" id="128251"/>
    <lineage>
        <taxon>Eukaryota</taxon>
        <taxon>Viridiplantae</taxon>
        <taxon>Streptophyta</taxon>
        <taxon>Embryophyta</taxon>
        <taxon>Bryophyta</taxon>
        <taxon>Sphagnophytina</taxon>
        <taxon>Sphagnopsida</taxon>
        <taxon>Sphagnales</taxon>
        <taxon>Sphagnaceae</taxon>
        <taxon>Sphagnum</taxon>
    </lineage>
</organism>
<evidence type="ECO:0000256" key="8">
    <source>
        <dbReference type="ARBA" id="ARBA00023065"/>
    </source>
</evidence>
<keyword evidence="8 10" id="KW-0406">Ion transport</keyword>
<reference evidence="13" key="1">
    <citation type="submission" date="2024-02" db="EMBL/GenBank/DDBJ databases">
        <authorList>
            <consortium name="ELIXIR-Norway"/>
            <consortium name="Elixir Norway"/>
        </authorList>
    </citation>
    <scope>NUCLEOTIDE SEQUENCE</scope>
</reference>
<dbReference type="InterPro" id="IPR003855">
    <property type="entry name" value="K+_transporter"/>
</dbReference>
<evidence type="ECO:0000256" key="1">
    <source>
        <dbReference type="ARBA" id="ARBA00004141"/>
    </source>
</evidence>
<comment type="subcellular location">
    <subcellularLocation>
        <location evidence="1 10">Membrane</location>
        <topology evidence="1 10">Multi-pass membrane protein</topology>
    </subcellularLocation>
</comment>
<dbReference type="NCBIfam" id="TIGR00794">
    <property type="entry name" value="kup"/>
    <property type="match status" value="1"/>
</dbReference>
<evidence type="ECO:0000256" key="10">
    <source>
        <dbReference type="RuleBase" id="RU321113"/>
    </source>
</evidence>
<evidence type="ECO:0000256" key="2">
    <source>
        <dbReference type="ARBA" id="ARBA00008440"/>
    </source>
</evidence>
<feature type="transmembrane region" description="Helical" evidence="10">
    <location>
        <begin position="142"/>
        <end position="163"/>
    </location>
</feature>
<evidence type="ECO:0000256" key="3">
    <source>
        <dbReference type="ARBA" id="ARBA00022448"/>
    </source>
</evidence>
<dbReference type="PANTHER" id="PTHR30540">
    <property type="entry name" value="OSMOTIC STRESS POTASSIUM TRANSPORTER"/>
    <property type="match status" value="1"/>
</dbReference>
<feature type="transmembrane region" description="Helical" evidence="10">
    <location>
        <begin position="416"/>
        <end position="436"/>
    </location>
</feature>
<dbReference type="Pfam" id="PF22776">
    <property type="entry name" value="K_trans_C"/>
    <property type="match status" value="1"/>
</dbReference>
<dbReference type="InterPro" id="IPR053951">
    <property type="entry name" value="K_trans_N"/>
</dbReference>
<sequence length="803" mass="89007">MATTNGKDLEVGTLHEYDQNSCDDLNFEHQIDKEYGDSMDHPVGNGVMNTNGFGGPERLNVKEVANGKIEVHHKHCQLQRKVSDMQFSTQMVPLHADRQKCTTWGTLFLAYQTLGIVFGGLGTSPLYVWPSINLSNPKEEDFLGVMSLIFWTFTLIALVKYVFIVIQADDHGEGGTFALYSLLRQHANLGQKSKALSDSVKLKEQISQSSGPVHKKTLALLENFKGAQVTLFVVVMLGTCLVIGDGILTPAISVLSAMAGIQSEANSISGSVVTWVSAVILVLVFMMQRFGTNRVSFLFSPIMLVWFVATPIVGIYNIVVHYPSVFKAVSPHYIVDYFVRNQKQGWVALGGVVLCITGAEAMFADLGHFNKRAIQIGFAVVLYPSCLFTYAGQTAYLIRHPMDHRNAFFKSIPQAVYWPLFILATLAAIVASQSLITATFSIMKQTIALGCFPRVKMVHTSADQEGQVYSPEVNYVLMVLCVAVVLGFRNAARVGNAFGVAVLGVMFISTLLMTLVMLVIWNLPWPLVLLFLTIFGSIEGVYFTAVLNKLPQGGWVPFGFAAFFLFISLTWSYGRQKKCKYEMNHMISLNNLGALLSSAGMQRVPGICFFYTDLVDGVPPIISHYVKNVRTLHQVLIFTTFRFIPVKTVSPEERFLVGQMGFKGVYRCVARYGYLDAIDCEGDKFKNQAIQSLQSYLQSEDHMELSTVQISNGTSSDLQNQSMENPVDMYHPEDLVELQSATGHDAVHVVGKITVRTSSSTCWLGRIAINKIYAVLRLVCRSAIKELQIPPANYLEVGMLYDV</sequence>
<feature type="transmembrane region" description="Helical" evidence="10">
    <location>
        <begin position="229"/>
        <end position="248"/>
    </location>
</feature>
<evidence type="ECO:0000256" key="6">
    <source>
        <dbReference type="ARBA" id="ARBA00022958"/>
    </source>
</evidence>
<feature type="transmembrane region" description="Helical" evidence="10">
    <location>
        <begin position="298"/>
        <end position="319"/>
    </location>
</feature>
<accession>A0ABP0UWS6</accession>
<dbReference type="EMBL" id="OZ019899">
    <property type="protein sequence ID" value="CAK9231939.1"/>
    <property type="molecule type" value="Genomic_DNA"/>
</dbReference>
<comment type="similarity">
    <text evidence="2 10">Belongs to the HAK/KUP transporter (TC 2.A.72.3) family.</text>
</comment>
<comment type="function">
    <text evidence="10">Potassium transporter.</text>
</comment>
<feature type="domain" description="K+ potassium transporter integral membrane" evidence="11">
    <location>
        <begin position="109"/>
        <end position="591"/>
    </location>
</feature>
<dbReference type="PANTHER" id="PTHR30540:SF13">
    <property type="entry name" value="POTASSIUM TRANSPORTER 17-RELATED"/>
    <property type="match status" value="1"/>
</dbReference>
<feature type="transmembrane region" description="Helical" evidence="10">
    <location>
        <begin position="498"/>
        <end position="520"/>
    </location>
</feature>
<feature type="domain" description="K+ potassium transporter C-terminal" evidence="12">
    <location>
        <begin position="605"/>
        <end position="801"/>
    </location>
</feature>
<evidence type="ECO:0000256" key="7">
    <source>
        <dbReference type="ARBA" id="ARBA00022989"/>
    </source>
</evidence>
<feature type="transmembrane region" description="Helical" evidence="10">
    <location>
        <begin position="376"/>
        <end position="396"/>
    </location>
</feature>
<name>A0ABP0UWS6_9BRYO</name>
<evidence type="ECO:0000313" key="13">
    <source>
        <dbReference type="EMBL" id="CAK9231939.1"/>
    </source>
</evidence>
<feature type="transmembrane region" description="Helical" evidence="10">
    <location>
        <begin position="268"/>
        <end position="286"/>
    </location>
</feature>
<evidence type="ECO:0000313" key="14">
    <source>
        <dbReference type="Proteomes" id="UP001497512"/>
    </source>
</evidence>
<keyword evidence="14" id="KW-1185">Reference proteome</keyword>
<comment type="caution">
    <text evidence="10">Lacks conserved residue(s) required for the propagation of feature annotation.</text>
</comment>
<feature type="transmembrane region" description="Helical" evidence="10">
    <location>
        <begin position="108"/>
        <end position="130"/>
    </location>
</feature>